<dbReference type="AlphaFoldDB" id="A0A2Z7CNF5"/>
<proteinExistence type="predicted"/>
<protein>
    <submittedName>
        <fullName evidence="2">Uncharacterized protein</fullName>
    </submittedName>
</protein>
<dbReference type="EMBL" id="KQ993835">
    <property type="protein sequence ID" value="KZV48620.1"/>
    <property type="molecule type" value="Genomic_DNA"/>
</dbReference>
<evidence type="ECO:0000313" key="2">
    <source>
        <dbReference type="EMBL" id="KZV48620.1"/>
    </source>
</evidence>
<accession>A0A2Z7CNF5</accession>
<gene>
    <name evidence="2" type="ORF">F511_26974</name>
</gene>
<name>A0A2Z7CNF5_9LAMI</name>
<reference evidence="2 3" key="1">
    <citation type="journal article" date="2015" name="Proc. Natl. Acad. Sci. U.S.A.">
        <title>The resurrection genome of Boea hygrometrica: A blueprint for survival of dehydration.</title>
        <authorList>
            <person name="Xiao L."/>
            <person name="Yang G."/>
            <person name="Zhang L."/>
            <person name="Yang X."/>
            <person name="Zhao S."/>
            <person name="Ji Z."/>
            <person name="Zhou Q."/>
            <person name="Hu M."/>
            <person name="Wang Y."/>
            <person name="Chen M."/>
            <person name="Xu Y."/>
            <person name="Jin H."/>
            <person name="Xiao X."/>
            <person name="Hu G."/>
            <person name="Bao F."/>
            <person name="Hu Y."/>
            <person name="Wan P."/>
            <person name="Li L."/>
            <person name="Deng X."/>
            <person name="Kuang T."/>
            <person name="Xiang C."/>
            <person name="Zhu J.K."/>
            <person name="Oliver M.J."/>
            <person name="He Y."/>
        </authorList>
    </citation>
    <scope>NUCLEOTIDE SEQUENCE [LARGE SCALE GENOMIC DNA]</scope>
    <source>
        <strain evidence="3">cv. XS01</strain>
    </source>
</reference>
<sequence>MRLLRQPALEGLTRSARTDSPRQVGRNKFRRLEAAAAAAGLERKRGGGHLLGSRTPQNPLLMLNTLSWVSMRNLESSTCVTLNGSGIQLAVGPQPLRLQNHNFGLAHRIMVRASSNIAP</sequence>
<organism evidence="2 3">
    <name type="scientific">Dorcoceras hygrometricum</name>
    <dbReference type="NCBI Taxonomy" id="472368"/>
    <lineage>
        <taxon>Eukaryota</taxon>
        <taxon>Viridiplantae</taxon>
        <taxon>Streptophyta</taxon>
        <taxon>Embryophyta</taxon>
        <taxon>Tracheophyta</taxon>
        <taxon>Spermatophyta</taxon>
        <taxon>Magnoliopsida</taxon>
        <taxon>eudicotyledons</taxon>
        <taxon>Gunneridae</taxon>
        <taxon>Pentapetalae</taxon>
        <taxon>asterids</taxon>
        <taxon>lamiids</taxon>
        <taxon>Lamiales</taxon>
        <taxon>Gesneriaceae</taxon>
        <taxon>Didymocarpoideae</taxon>
        <taxon>Trichosporeae</taxon>
        <taxon>Loxocarpinae</taxon>
        <taxon>Dorcoceras</taxon>
    </lineage>
</organism>
<feature type="region of interest" description="Disordered" evidence="1">
    <location>
        <begin position="1"/>
        <end position="24"/>
    </location>
</feature>
<keyword evidence="3" id="KW-1185">Reference proteome</keyword>
<evidence type="ECO:0000313" key="3">
    <source>
        <dbReference type="Proteomes" id="UP000250235"/>
    </source>
</evidence>
<evidence type="ECO:0000256" key="1">
    <source>
        <dbReference type="SAM" id="MobiDB-lite"/>
    </source>
</evidence>
<dbReference type="Proteomes" id="UP000250235">
    <property type="component" value="Unassembled WGS sequence"/>
</dbReference>